<dbReference type="PANTHER" id="PTHR46957">
    <property type="entry name" value="CYTOKINE RECEPTOR"/>
    <property type="match status" value="1"/>
</dbReference>
<feature type="transmembrane region" description="Helical" evidence="12">
    <location>
        <begin position="1232"/>
        <end position="1253"/>
    </location>
</feature>
<dbReference type="PANTHER" id="PTHR46957:SF3">
    <property type="entry name" value="CYTOKINE RECEPTOR"/>
    <property type="match status" value="1"/>
</dbReference>
<dbReference type="EC" id="3.1.3.48" evidence="2"/>
<dbReference type="GO" id="GO:0048666">
    <property type="term" value="P:neuron development"/>
    <property type="evidence" value="ECO:0007669"/>
    <property type="project" value="UniProtKB-ARBA"/>
</dbReference>
<keyword evidence="10" id="KW-0325">Glycoprotein</keyword>
<keyword evidence="7" id="KW-0904">Protein phosphatase</keyword>
<dbReference type="InterPro" id="IPR016130">
    <property type="entry name" value="Tyr_Pase_AS"/>
</dbReference>
<dbReference type="SUPFAM" id="SSF49265">
    <property type="entry name" value="Fibronectin type III"/>
    <property type="match status" value="6"/>
</dbReference>
<keyword evidence="6" id="KW-0378">Hydrolase</keyword>
<evidence type="ECO:0000259" key="15">
    <source>
        <dbReference type="PROSITE" id="PS50056"/>
    </source>
</evidence>
<feature type="domain" description="Fibronectin type-III" evidence="16">
    <location>
        <begin position="133"/>
        <end position="238"/>
    </location>
</feature>
<dbReference type="PROSITE" id="PS50853">
    <property type="entry name" value="FN3"/>
    <property type="match status" value="7"/>
</dbReference>
<dbReference type="Pfam" id="PF18861">
    <property type="entry name" value="PTP_tm"/>
    <property type="match status" value="1"/>
</dbReference>
<dbReference type="Proteomes" id="UP000694867">
    <property type="component" value="Unplaced"/>
</dbReference>
<dbReference type="Gene3D" id="2.60.40.10">
    <property type="entry name" value="Immunoglobulins"/>
    <property type="match status" value="9"/>
</dbReference>
<dbReference type="InterPro" id="IPR013783">
    <property type="entry name" value="Ig-like_fold"/>
</dbReference>
<dbReference type="SMART" id="SM00404">
    <property type="entry name" value="PTPc_motif"/>
    <property type="match status" value="1"/>
</dbReference>
<protein>
    <recommendedName>
        <fullName evidence="2">protein-tyrosine-phosphatase</fullName>
        <ecNumber evidence="2">3.1.3.48</ecNumber>
    </recommendedName>
</protein>
<evidence type="ECO:0000256" key="6">
    <source>
        <dbReference type="ARBA" id="ARBA00022801"/>
    </source>
</evidence>
<keyword evidence="8 12" id="KW-1133">Transmembrane helix</keyword>
<proteinExistence type="predicted"/>
<keyword evidence="9 12" id="KW-0472">Membrane</keyword>
<reference evidence="18" key="1">
    <citation type="submission" date="2025-08" db="UniProtKB">
        <authorList>
            <consortium name="RefSeq"/>
        </authorList>
    </citation>
    <scope>IDENTIFICATION</scope>
</reference>
<dbReference type="InterPro" id="IPR000387">
    <property type="entry name" value="Tyr_Pase_dom"/>
</dbReference>
<comment type="catalytic activity">
    <reaction evidence="11">
        <text>O-phospho-L-tyrosyl-[protein] + H2O = L-tyrosyl-[protein] + phosphate</text>
        <dbReference type="Rhea" id="RHEA:10684"/>
        <dbReference type="Rhea" id="RHEA-COMP:10136"/>
        <dbReference type="Rhea" id="RHEA-COMP:20101"/>
        <dbReference type="ChEBI" id="CHEBI:15377"/>
        <dbReference type="ChEBI" id="CHEBI:43474"/>
        <dbReference type="ChEBI" id="CHEBI:46858"/>
        <dbReference type="ChEBI" id="CHEBI:61978"/>
        <dbReference type="EC" id="3.1.3.48"/>
    </reaction>
</comment>
<dbReference type="SMART" id="SM00194">
    <property type="entry name" value="PTPc"/>
    <property type="match status" value="1"/>
</dbReference>
<dbReference type="Pfam" id="PF00041">
    <property type="entry name" value="fn3"/>
    <property type="match status" value="8"/>
</dbReference>
<evidence type="ECO:0000259" key="14">
    <source>
        <dbReference type="PROSITE" id="PS50055"/>
    </source>
</evidence>
<dbReference type="InterPro" id="IPR041201">
    <property type="entry name" value="PTPRJ_TM"/>
</dbReference>
<feature type="domain" description="Tyrosine specific protein phosphatases" evidence="15">
    <location>
        <begin position="1489"/>
        <end position="1563"/>
    </location>
</feature>
<feature type="chain" id="PRO_5042476291" description="protein-tyrosine-phosphatase" evidence="13">
    <location>
        <begin position="35"/>
        <end position="1660"/>
    </location>
</feature>
<dbReference type="FunFam" id="3.90.190.10:FF:000009">
    <property type="entry name" value="Receptor-type tyrosine-protein phosphatase beta"/>
    <property type="match status" value="1"/>
</dbReference>
<feature type="domain" description="Fibronectin type-III" evidence="16">
    <location>
        <begin position="423"/>
        <end position="517"/>
    </location>
</feature>
<feature type="domain" description="Fibronectin type-III" evidence="16">
    <location>
        <begin position="695"/>
        <end position="790"/>
    </location>
</feature>
<feature type="domain" description="Fibronectin type-III" evidence="16">
    <location>
        <begin position="985"/>
        <end position="1086"/>
    </location>
</feature>
<comment type="subcellular location">
    <subcellularLocation>
        <location evidence="1">Membrane</location>
        <topology evidence="1">Single-pass type I membrane protein</topology>
    </subcellularLocation>
</comment>
<dbReference type="PROSITE" id="PS00383">
    <property type="entry name" value="TYR_PHOSPHATASE_1"/>
    <property type="match status" value="1"/>
</dbReference>
<feature type="domain" description="Tyrosine-protein phosphatase" evidence="14">
    <location>
        <begin position="1317"/>
        <end position="1572"/>
    </location>
</feature>
<dbReference type="RefSeq" id="XP_028968340.1">
    <property type="nucleotide sequence ID" value="XM_029112507.1"/>
</dbReference>
<dbReference type="PRINTS" id="PR00700">
    <property type="entry name" value="PRTYPHPHTASE"/>
</dbReference>
<evidence type="ECO:0000256" key="10">
    <source>
        <dbReference type="ARBA" id="ARBA00023180"/>
    </source>
</evidence>
<dbReference type="PROSITE" id="PS51257">
    <property type="entry name" value="PROKAR_LIPOPROTEIN"/>
    <property type="match status" value="1"/>
</dbReference>
<organism evidence="17 18">
    <name type="scientific">Galendromus occidentalis</name>
    <name type="common">western predatory mite</name>
    <dbReference type="NCBI Taxonomy" id="34638"/>
    <lineage>
        <taxon>Eukaryota</taxon>
        <taxon>Metazoa</taxon>
        <taxon>Ecdysozoa</taxon>
        <taxon>Arthropoda</taxon>
        <taxon>Chelicerata</taxon>
        <taxon>Arachnida</taxon>
        <taxon>Acari</taxon>
        <taxon>Parasitiformes</taxon>
        <taxon>Mesostigmata</taxon>
        <taxon>Gamasina</taxon>
        <taxon>Phytoseioidea</taxon>
        <taxon>Phytoseiidae</taxon>
        <taxon>Typhlodrominae</taxon>
        <taxon>Galendromus</taxon>
    </lineage>
</organism>
<keyword evidence="4 13" id="KW-0732">Signal</keyword>
<dbReference type="SUPFAM" id="SSF52799">
    <property type="entry name" value="(Phosphotyrosine protein) phosphatases II"/>
    <property type="match status" value="1"/>
</dbReference>
<feature type="signal peptide" evidence="13">
    <location>
        <begin position="1"/>
        <end position="34"/>
    </location>
</feature>
<dbReference type="PROSITE" id="PS50055">
    <property type="entry name" value="TYR_PHOSPHATASE_PTP"/>
    <property type="match status" value="1"/>
</dbReference>
<dbReference type="InterPro" id="IPR000242">
    <property type="entry name" value="PTP_cat"/>
</dbReference>
<evidence type="ECO:0000256" key="13">
    <source>
        <dbReference type="SAM" id="SignalP"/>
    </source>
</evidence>
<dbReference type="GeneID" id="100902565"/>
<dbReference type="InterPro" id="IPR029021">
    <property type="entry name" value="Prot-tyrosine_phosphatase-like"/>
</dbReference>
<accession>A0AAJ7WIM1</accession>
<dbReference type="Pfam" id="PF00102">
    <property type="entry name" value="Y_phosphatase"/>
    <property type="match status" value="1"/>
</dbReference>
<dbReference type="InterPro" id="IPR003595">
    <property type="entry name" value="Tyr_Pase_cat"/>
</dbReference>
<evidence type="ECO:0000256" key="11">
    <source>
        <dbReference type="ARBA" id="ARBA00051722"/>
    </source>
</evidence>
<dbReference type="PROSITE" id="PS50056">
    <property type="entry name" value="TYR_PHOSPHATASE_2"/>
    <property type="match status" value="1"/>
</dbReference>
<dbReference type="GO" id="GO:0004725">
    <property type="term" value="F:protein tyrosine phosphatase activity"/>
    <property type="evidence" value="ECO:0007669"/>
    <property type="project" value="UniProtKB-EC"/>
</dbReference>
<dbReference type="InterPro" id="IPR003961">
    <property type="entry name" value="FN3_dom"/>
</dbReference>
<evidence type="ECO:0000256" key="7">
    <source>
        <dbReference type="ARBA" id="ARBA00022912"/>
    </source>
</evidence>
<evidence type="ECO:0000256" key="2">
    <source>
        <dbReference type="ARBA" id="ARBA00013064"/>
    </source>
</evidence>
<dbReference type="CDD" id="cd00063">
    <property type="entry name" value="FN3"/>
    <property type="match status" value="8"/>
</dbReference>
<sequence>MPKEGKDASLPWCQSLSLLFGLLLLYSCFAISAGQQQQTSAAVSPLTPHGIPAPQSLTLKLPERFYTELNTEEVRIDYKPNVGQPRANFTIGVNEAITGYTIQNVLPGSEYTFSFFDGTILIYNETQDSEPEVPFNLSVVQTESDKAATIYYDPPANGGHTGFRLTTAPECSTDEGGVRTQHLPAVTAASPESPGKSERMTTVRDLTPGCTYEAQLYSVFKEKESSQFLSFNFTTKPNAPGRFIVWFRNETTLLVLWQPPYPSGVFDKYKVSIYPQDSPQSVLFVEKDNDPPGPAQAAFYGLVPGRAYNISVQTLSRDVVSQPTDAQYRTVPLPPTNVTFDLNKVTTRSFDVSWSPPKSFSEFDRYQVALSARHSLRQVVGKDEERRARFDEDIKAGESYEVLVKTVSGNVVSWSVTGNITTRPLPVAAINATAKESGEIYLEWSPARNSTQDSFKVRYNELENYQSDNVQTVTNTSFLLHDLFRGRNYSLSVTAVSKGMESEPFTVYQATRPSPPVIESLEPLSGPGGFLNISWKSDVTSRQDSFVVVYTRNDTQEQRQETTKQNWLVLKNLYPGAGYNIKVSAISHGLWSEPHSYFHTVVPRPPNNLLVTKASNTSMILTWISPVNSIVDHYNVLIRASSSDTWKDLGFVNTTTFEMNDLIAGEKYSVKVNAVSNKAESQNSPVIEQTMYPNAITDVKHSVDSKNVTFSWQRPSGRIDYYIVVFNPVRDPLAHNSHQFPANQTLAGEPVSVTIENLKPGELYSFRLYSVSHSLRSEGVGVETRTMPVIDSVINIVIDEHATKTLGIKYTPTPIRSVVFDRYRFQLLSSTGDFPVPPAQEKLSNDTNRLVVFDNLIPGHLYNISIWTVSGGVSSIPIYRHTRLYPDPVRSIRALTVTDTEISLTWEHSGDAIPGSGDRDGYEVQYLDHQGYLVHNFTLIESMTYVNLKPHHNYTFVVVVVSGYETSTVRRSLPMSQTFQTLESVPGKVHYFRPIDLRPSQITLEWSLPSSEQNGVLTGYKISYYLKGSANSEHKYNIFAPNITNGTIGNLVPGKTYVFEIQAHTKIGPGGKAHSEEIMPIWAPPKPSDSVYPTLVSHTSTSIRVLFRKNYFQNTNGPILTYTLIVAEDDSLTPSQNPMPSWNDVQGFTYWPPYQVMEPYYPFNGTITTEDFIIGTEDCTDKTRQRTSVYCNGPLKPGSQYRIKLRAFTGPDKYTDTTWSYAIQTDPDNSSLIAGIFIPLTVLVCITLILLVLRKRKMGPFNPKPPLKDDPATHSVFYRHDHGMSLPENPVEITRPVKLSLFAEHYRLLSADSDFRFSEEFEMLKHVGRDRPCSAADLPVNRPKNRFTNILPYDHSRVKLLPTDDEEGSDYINANYIPGYNSPREFIVTQGPLHSTRDDFWRMVWEQNCRAIVMLTRCVEKGREKCDHYWPFDMQPVYYGDIQVTILTESQYPDWTISEFKVSRGDQSRIVRHFHFTTWPDFGVPDPPQTLVRFVRTFRERVIPDNKPIVVHCSAGVGRSGTFIALDRILQSTRKLDFVDIFGIVYEMRKDRVWMVQNEQQYICIYQCLMCVLEGTEELRLLHEREIHDNSAFEVAKLKDDSDSDETKSTVLIVDPGWVEWMQTLIVVESLPQRLEAILYPPWKPQIRPEFPSIRPERTF</sequence>
<dbReference type="FunFam" id="2.60.40.10:FF:001177">
    <property type="entry name" value="Receptor-type tyrosine-protein phosphatase beta"/>
    <property type="match status" value="1"/>
</dbReference>
<evidence type="ECO:0000256" key="1">
    <source>
        <dbReference type="ARBA" id="ARBA00004479"/>
    </source>
</evidence>
<dbReference type="InterPro" id="IPR050713">
    <property type="entry name" value="RTP_Phos/Ushers"/>
</dbReference>
<dbReference type="SMART" id="SM00060">
    <property type="entry name" value="FN3"/>
    <property type="match status" value="11"/>
</dbReference>
<feature type="domain" description="Fibronectin type-III" evidence="16">
    <location>
        <begin position="239"/>
        <end position="334"/>
    </location>
</feature>
<feature type="domain" description="Fibronectin type-III" evidence="16">
    <location>
        <begin position="888"/>
        <end position="984"/>
    </location>
</feature>
<evidence type="ECO:0000256" key="9">
    <source>
        <dbReference type="ARBA" id="ARBA00023136"/>
    </source>
</evidence>
<feature type="domain" description="Fibronectin type-III" evidence="16">
    <location>
        <begin position="605"/>
        <end position="694"/>
    </location>
</feature>
<evidence type="ECO:0000256" key="4">
    <source>
        <dbReference type="ARBA" id="ARBA00022729"/>
    </source>
</evidence>
<dbReference type="KEGG" id="goe:100902565"/>
<dbReference type="InterPro" id="IPR036116">
    <property type="entry name" value="FN3_sf"/>
</dbReference>
<evidence type="ECO:0000256" key="5">
    <source>
        <dbReference type="ARBA" id="ARBA00022737"/>
    </source>
</evidence>
<evidence type="ECO:0000256" key="12">
    <source>
        <dbReference type="SAM" id="Phobius"/>
    </source>
</evidence>
<keyword evidence="3 12" id="KW-0812">Transmembrane</keyword>
<evidence type="ECO:0000259" key="16">
    <source>
        <dbReference type="PROSITE" id="PS50853"/>
    </source>
</evidence>
<evidence type="ECO:0000313" key="18">
    <source>
        <dbReference type="RefSeq" id="XP_028968340.1"/>
    </source>
</evidence>
<dbReference type="CDD" id="cd14548">
    <property type="entry name" value="R3-PTPc"/>
    <property type="match status" value="1"/>
</dbReference>
<evidence type="ECO:0000256" key="3">
    <source>
        <dbReference type="ARBA" id="ARBA00022692"/>
    </source>
</evidence>
<dbReference type="Gene3D" id="3.90.190.10">
    <property type="entry name" value="Protein tyrosine phosphatase superfamily"/>
    <property type="match status" value="1"/>
</dbReference>
<keyword evidence="5" id="KW-0677">Repeat</keyword>
<keyword evidence="17" id="KW-1185">Reference proteome</keyword>
<evidence type="ECO:0000313" key="17">
    <source>
        <dbReference type="Proteomes" id="UP000694867"/>
    </source>
</evidence>
<gene>
    <name evidence="18" type="primary">LOC100902565</name>
</gene>
<evidence type="ECO:0000256" key="8">
    <source>
        <dbReference type="ARBA" id="ARBA00022989"/>
    </source>
</evidence>
<dbReference type="GO" id="GO:0016020">
    <property type="term" value="C:membrane"/>
    <property type="evidence" value="ECO:0007669"/>
    <property type="project" value="UniProtKB-SubCell"/>
</dbReference>
<name>A0AAJ7WIM1_9ACAR</name>
<dbReference type="CTD" id="32115"/>